<keyword evidence="1" id="KW-0662">Pyridine nucleotide biosynthesis</keyword>
<keyword evidence="3" id="KW-0663">Pyridoxal phosphate</keyword>
<dbReference type="Pfam" id="PF00266">
    <property type="entry name" value="Aminotran_5"/>
    <property type="match status" value="1"/>
</dbReference>
<dbReference type="GO" id="GO:0008483">
    <property type="term" value="F:transaminase activity"/>
    <property type="evidence" value="ECO:0007669"/>
    <property type="project" value="UniProtKB-KW"/>
</dbReference>
<dbReference type="Gene3D" id="3.40.640.10">
    <property type="entry name" value="Type I PLP-dependent aspartate aminotransferase-like (Major domain)"/>
    <property type="match status" value="1"/>
</dbReference>
<accession>A0ABY7M732</accession>
<evidence type="ECO:0000259" key="4">
    <source>
        <dbReference type="Pfam" id="PF00266"/>
    </source>
</evidence>
<evidence type="ECO:0000313" key="5">
    <source>
        <dbReference type="EMBL" id="WBL35839.1"/>
    </source>
</evidence>
<dbReference type="PANTHER" id="PTHR14084">
    <property type="entry name" value="KYNURENINASE"/>
    <property type="match status" value="1"/>
</dbReference>
<evidence type="ECO:0000256" key="2">
    <source>
        <dbReference type="ARBA" id="ARBA00022801"/>
    </source>
</evidence>
<dbReference type="RefSeq" id="WP_270056364.1">
    <property type="nucleotide sequence ID" value="NZ_CP115149.1"/>
</dbReference>
<proteinExistence type="predicted"/>
<dbReference type="SUPFAM" id="SSF53383">
    <property type="entry name" value="PLP-dependent transferases"/>
    <property type="match status" value="1"/>
</dbReference>
<dbReference type="InterPro" id="IPR015421">
    <property type="entry name" value="PyrdxlP-dep_Trfase_major"/>
</dbReference>
<gene>
    <name evidence="5" type="ORF">O0235_13875</name>
</gene>
<dbReference type="Proteomes" id="UP001212803">
    <property type="component" value="Chromosome"/>
</dbReference>
<evidence type="ECO:0000256" key="1">
    <source>
        <dbReference type="ARBA" id="ARBA00022642"/>
    </source>
</evidence>
<keyword evidence="2" id="KW-0378">Hydrolase</keyword>
<dbReference type="InterPro" id="IPR015424">
    <property type="entry name" value="PyrdxlP-dep_Trfase"/>
</dbReference>
<keyword evidence="5" id="KW-0808">Transferase</keyword>
<keyword evidence="6" id="KW-1185">Reference proteome</keyword>
<protein>
    <submittedName>
        <fullName evidence="5">Aminotransferase class V-fold PLP-dependent enzyme</fullName>
    </submittedName>
</protein>
<dbReference type="PANTHER" id="PTHR14084:SF0">
    <property type="entry name" value="KYNURENINASE"/>
    <property type="match status" value="1"/>
</dbReference>
<dbReference type="Gene3D" id="3.90.1150.10">
    <property type="entry name" value="Aspartate Aminotransferase, domain 1"/>
    <property type="match status" value="1"/>
</dbReference>
<dbReference type="InterPro" id="IPR015422">
    <property type="entry name" value="PyrdxlP-dep_Trfase_small"/>
</dbReference>
<keyword evidence="5" id="KW-0032">Aminotransferase</keyword>
<feature type="domain" description="Aminotransferase class V" evidence="4">
    <location>
        <begin position="67"/>
        <end position="333"/>
    </location>
</feature>
<organism evidence="5 6">
    <name type="scientific">Tepidiforma flava</name>
    <dbReference type="NCBI Taxonomy" id="3004094"/>
    <lineage>
        <taxon>Bacteria</taxon>
        <taxon>Bacillati</taxon>
        <taxon>Chloroflexota</taxon>
        <taxon>Tepidiformia</taxon>
        <taxon>Tepidiformales</taxon>
        <taxon>Tepidiformaceae</taxon>
        <taxon>Tepidiforma</taxon>
    </lineage>
</organism>
<sequence>MPDLLSWRSRFPILAKKTYLINNSLGAMPDTVPAALAEYTGLWAEEGVVAWDTWLPEVAATAAILEDIIAAPRGSMTMCQNVTNALAAILSCLEYEPPRNRLVCCAGEFPTVEYLLDGQRRLGAEVVRVGADPLTFPAEQLLDAIDHRTLLVVVSHVLFRTAELVDVRPIVERAHEYGALVVLDAYQSMGSVPFDVMDLGVDFLVGGSVKWLCGGPGAGYLYVRPDLVDRLEPRMAGWFSHARPFGFEPPPIVYAPGIGRFLGGTPNMPAVYQAREGYRIIRDVGVEAIRAKALHQSQLLIEGALTRGFTVHTPRDPGRRGNHVTVDFRGAEQVKDELIRRGFVIDHRPGAGVRIAPHFYNTDEECIAILDEIVSICRALPVQE</sequence>
<name>A0ABY7M732_9CHLR</name>
<dbReference type="InterPro" id="IPR010111">
    <property type="entry name" value="Kynureninase"/>
</dbReference>
<reference evidence="5 6" key="1">
    <citation type="journal article" date="2023" name="ISME J.">
        <title>Thermophilic Dehalococcoidia with unusual traits shed light on an unexpected past.</title>
        <authorList>
            <person name="Palmer M."/>
            <person name="Covington J.K."/>
            <person name="Zhou E.M."/>
            <person name="Thomas S.C."/>
            <person name="Habib N."/>
            <person name="Seymour C.O."/>
            <person name="Lai D."/>
            <person name="Johnston J."/>
            <person name="Hashimi A."/>
            <person name="Jiao J.Y."/>
            <person name="Muok A.R."/>
            <person name="Liu L."/>
            <person name="Xian W.D."/>
            <person name="Zhi X.Y."/>
            <person name="Li M.M."/>
            <person name="Silva L.P."/>
            <person name="Bowen B.P."/>
            <person name="Louie K."/>
            <person name="Briegel A."/>
            <person name="Pett-Ridge J."/>
            <person name="Weber P.K."/>
            <person name="Tocheva E.I."/>
            <person name="Woyke T."/>
            <person name="Northen T.R."/>
            <person name="Mayali X."/>
            <person name="Li W.J."/>
            <person name="Hedlund B.P."/>
        </authorList>
    </citation>
    <scope>NUCLEOTIDE SEQUENCE [LARGE SCALE GENOMIC DNA]</scope>
    <source>
        <strain evidence="5 6">YIM 72310</strain>
    </source>
</reference>
<evidence type="ECO:0000256" key="3">
    <source>
        <dbReference type="ARBA" id="ARBA00022898"/>
    </source>
</evidence>
<evidence type="ECO:0000313" key="6">
    <source>
        <dbReference type="Proteomes" id="UP001212803"/>
    </source>
</evidence>
<dbReference type="InterPro" id="IPR000192">
    <property type="entry name" value="Aminotrans_V_dom"/>
</dbReference>
<dbReference type="EMBL" id="CP115149">
    <property type="protein sequence ID" value="WBL35839.1"/>
    <property type="molecule type" value="Genomic_DNA"/>
</dbReference>